<protein>
    <submittedName>
        <fullName evidence="2">Putative ORFan</fullName>
    </submittedName>
</protein>
<feature type="region of interest" description="Disordered" evidence="1">
    <location>
        <begin position="422"/>
        <end position="446"/>
    </location>
</feature>
<dbReference type="InterPro" id="IPR036691">
    <property type="entry name" value="Endo/exonu/phosph_ase_sf"/>
</dbReference>
<reference evidence="2" key="1">
    <citation type="submission" date="2017-06" db="EMBL/GenBank/DDBJ databases">
        <authorList>
            <person name="Assis F.L."/>
            <person name="Abrahao J.S."/>
            <person name="Silva L."/>
            <person name="Khalil J.B."/>
            <person name="Rodrigues R."/>
            <person name="Silva L.S."/>
            <person name="Boratto P."/>
            <person name="Andrade M."/>
            <person name="Kroon E.G."/>
            <person name="Ribeiro B."/>
            <person name="Bergier I."/>
            <person name="Seligmann H."/>
            <person name="Ghigo E."/>
            <person name="Colson P."/>
            <person name="Levasseur A."/>
            <person name="Raoult D."/>
            <person name="Scola B.L."/>
        </authorList>
    </citation>
    <scope>NUCLEOTIDE SEQUENCE</scope>
    <source>
        <strain evidence="2">Deep ocean</strain>
    </source>
</reference>
<dbReference type="KEGG" id="vg:80516771"/>
<accession>A0A6N1NET5</accession>
<dbReference type="GeneID" id="80516771"/>
<organism evidence="2">
    <name type="scientific">Tupanvirus deep ocean</name>
    <dbReference type="NCBI Taxonomy" id="2126984"/>
    <lineage>
        <taxon>Viruses</taxon>
        <taxon>Varidnaviria</taxon>
        <taxon>Bamfordvirae</taxon>
        <taxon>Nucleocytoviricota</taxon>
        <taxon>Megaviricetes</taxon>
        <taxon>Imitervirales</taxon>
        <taxon>Mimiviridae</taxon>
        <taxon>Megamimivirinae</taxon>
        <taxon>Tupanvirus</taxon>
        <taxon>Tupanvirus altamarinense</taxon>
    </lineage>
</organism>
<feature type="compositionally biased region" description="Polar residues" evidence="1">
    <location>
        <begin position="422"/>
        <end position="438"/>
    </location>
</feature>
<dbReference type="SUPFAM" id="SSF56219">
    <property type="entry name" value="DNase I-like"/>
    <property type="match status" value="1"/>
</dbReference>
<dbReference type="RefSeq" id="YP_010780080.1">
    <property type="nucleotide sequence ID" value="NC_075038.1"/>
</dbReference>
<dbReference type="EMBL" id="MF405918">
    <property type="protein sequence ID" value="QKU33480.1"/>
    <property type="molecule type" value="Genomic_DNA"/>
</dbReference>
<evidence type="ECO:0000313" key="2">
    <source>
        <dbReference type="EMBL" id="QKU33480.1"/>
    </source>
</evidence>
<reference evidence="2" key="2">
    <citation type="journal article" date="2018" name="Nat. Commun.">
        <title>Tailed giant Tupanvirus possesses the most complete translational apparatus of the known virosphere.</title>
        <authorList>
            <person name="Abrahao J."/>
            <person name="Silva L."/>
            <person name="Silva L.S."/>
            <person name="Khalil J.Y.B."/>
            <person name="Rodrigues R."/>
            <person name="Arantes T."/>
            <person name="Assis F."/>
            <person name="Boratto P."/>
            <person name="Andrade M."/>
            <person name="Kroon E.G."/>
            <person name="Ribeiro B."/>
            <person name="Bergier I."/>
            <person name="Seligmann H."/>
            <person name="Ghigo E."/>
            <person name="Colson P."/>
            <person name="Levasseur A."/>
            <person name="Kroemer G."/>
            <person name="Raoult D."/>
            <person name="La Scola B."/>
        </authorList>
    </citation>
    <scope>NUCLEOTIDE SEQUENCE [LARGE SCALE GENOMIC DNA]</scope>
    <source>
        <strain evidence="2">Deep ocean</strain>
    </source>
</reference>
<dbReference type="Gene3D" id="3.60.10.10">
    <property type="entry name" value="Endonuclease/exonuclease/phosphatase"/>
    <property type="match status" value="1"/>
</dbReference>
<evidence type="ECO:0000256" key="1">
    <source>
        <dbReference type="SAM" id="MobiDB-lite"/>
    </source>
</evidence>
<sequence>MDIKLLVYNVGIDKIPQGMSHTSLSRELYDRVTSSEFRRGDKTYSCDETSVFVKDYNEIISSKLIEYINDNNIDICVFQEVCTSQLYSYDFKYFLAGNYRYTNPKLNRTKALVVGTPKTGIRFDVPSFIYGGNIRKGSSKFVEYPHDYIQTVKINFGLNKILYIINIHNRVYAGNYYTFLNFICQLMGIILNIYKNDETNSNIIICGDNNSGRIGEIYSEDLNKDEIVNNFIENISQVSIRNKIKTLEGPESYIFERTLNSKIVFSLVMDALGFKHCYDNKENSNCDFKNIQEYVKNTCSTSQYSINDILYYKICNDCKIEITMEKEICNFSLTTSSHIPYILNIHFPDPVTHLINDNKPQYLIDLMEISDMLVKISNTKSIQESKYTKNIQYSPSESLNLPKSPNVPTSYQPSSNIYPPPITTHTNPTSIVSKSTTVPKPHGRYSPKTVKYVPKGSITTVATTSTTVPGKTIIIPLVLKQSRFETVTNEISETDNDIPNQTGGLQYNDEVQYNDELQYGDEYYKQKYHKYKIKYLELKEFY</sequence>
<name>A0A6N1NET5_9VIRU</name>
<proteinExistence type="predicted"/>